<dbReference type="RefSeq" id="XP_009169160.1">
    <property type="nucleotide sequence ID" value="XM_009170896.1"/>
</dbReference>
<dbReference type="CTD" id="20319984"/>
<sequence>MGFTTELVQLQVCEVMLTYSASVTSGDHLVYSALFTTKLVDGSTSSQVCHWPAQCNVDAGTPNGSERYDGPVAWVAVVPSDDTRATGLVKPRMHNDQ</sequence>
<name>A0A074ZIH6_OPIVI</name>
<proteinExistence type="predicted"/>
<dbReference type="Proteomes" id="UP000054324">
    <property type="component" value="Unassembled WGS sequence"/>
</dbReference>
<protein>
    <submittedName>
        <fullName evidence="1">Uncharacterized protein</fullName>
    </submittedName>
</protein>
<dbReference type="GeneID" id="20319984"/>
<gene>
    <name evidence="1" type="ORF">T265_05802</name>
</gene>
<evidence type="ECO:0000313" key="2">
    <source>
        <dbReference type="Proteomes" id="UP000054324"/>
    </source>
</evidence>
<accession>A0A074ZIH6</accession>
<keyword evidence="2" id="KW-1185">Reference proteome</keyword>
<organism evidence="1 2">
    <name type="scientific">Opisthorchis viverrini</name>
    <name type="common">Southeast Asian liver fluke</name>
    <dbReference type="NCBI Taxonomy" id="6198"/>
    <lineage>
        <taxon>Eukaryota</taxon>
        <taxon>Metazoa</taxon>
        <taxon>Spiralia</taxon>
        <taxon>Lophotrochozoa</taxon>
        <taxon>Platyhelminthes</taxon>
        <taxon>Trematoda</taxon>
        <taxon>Digenea</taxon>
        <taxon>Opisthorchiida</taxon>
        <taxon>Opisthorchiata</taxon>
        <taxon>Opisthorchiidae</taxon>
        <taxon>Opisthorchis</taxon>
    </lineage>
</organism>
<evidence type="ECO:0000313" key="1">
    <source>
        <dbReference type="EMBL" id="KER27113.1"/>
    </source>
</evidence>
<reference evidence="1 2" key="1">
    <citation type="submission" date="2013-11" db="EMBL/GenBank/DDBJ databases">
        <title>Opisthorchis viverrini - life in the bile duct.</title>
        <authorList>
            <person name="Young N.D."/>
            <person name="Nagarajan N."/>
            <person name="Lin S.J."/>
            <person name="Korhonen P.K."/>
            <person name="Jex A.R."/>
            <person name="Hall R.S."/>
            <person name="Safavi-Hemami H."/>
            <person name="Kaewkong W."/>
            <person name="Bertrand D."/>
            <person name="Gao S."/>
            <person name="Seet Q."/>
            <person name="Wongkham S."/>
            <person name="Teh B.T."/>
            <person name="Wongkham C."/>
            <person name="Intapan P.M."/>
            <person name="Maleewong W."/>
            <person name="Yang X."/>
            <person name="Hu M."/>
            <person name="Wang Z."/>
            <person name="Hofmann A."/>
            <person name="Sternberg P.W."/>
            <person name="Tan P."/>
            <person name="Wang J."/>
            <person name="Gasser R.B."/>
        </authorList>
    </citation>
    <scope>NUCLEOTIDE SEQUENCE [LARGE SCALE GENOMIC DNA]</scope>
</reference>
<dbReference type="EMBL" id="KL596731">
    <property type="protein sequence ID" value="KER27113.1"/>
    <property type="molecule type" value="Genomic_DNA"/>
</dbReference>
<dbReference type="KEGG" id="ovi:T265_05802"/>
<dbReference type="AlphaFoldDB" id="A0A074ZIH6"/>